<dbReference type="OrthoDB" id="277063at2"/>
<evidence type="ECO:0000313" key="1">
    <source>
        <dbReference type="EMBL" id="TGL63328.1"/>
    </source>
</evidence>
<proteinExistence type="predicted"/>
<comment type="caution">
    <text evidence="1">The sequence shown here is derived from an EMBL/GenBank/DDBJ whole genome shotgun (WGS) entry which is preliminary data.</text>
</comment>
<dbReference type="InterPro" id="IPR058532">
    <property type="entry name" value="YjbR/MT2646/Rv2570-like"/>
</dbReference>
<dbReference type="AlphaFoldDB" id="A0A4R9K9I1"/>
<dbReference type="Proteomes" id="UP000297762">
    <property type="component" value="Unassembled WGS sequence"/>
</dbReference>
<dbReference type="SUPFAM" id="SSF142906">
    <property type="entry name" value="YjbR-like"/>
    <property type="match status" value="1"/>
</dbReference>
<gene>
    <name evidence="1" type="ORF">EHQ64_05030</name>
</gene>
<evidence type="ECO:0000313" key="2">
    <source>
        <dbReference type="Proteomes" id="UP000297762"/>
    </source>
</evidence>
<dbReference type="RefSeq" id="WP_135648417.1">
    <property type="nucleotide sequence ID" value="NZ_RQGF01000012.1"/>
</dbReference>
<dbReference type="EMBL" id="RQGF01000012">
    <property type="protein sequence ID" value="TGL63328.1"/>
    <property type="molecule type" value="Genomic_DNA"/>
</dbReference>
<dbReference type="GO" id="GO:0003677">
    <property type="term" value="F:DNA binding"/>
    <property type="evidence" value="ECO:0007669"/>
    <property type="project" value="UniProtKB-KW"/>
</dbReference>
<keyword evidence="2" id="KW-1185">Reference proteome</keyword>
<reference evidence="1" key="1">
    <citation type="journal article" date="2019" name="PLoS Negl. Trop. Dis.">
        <title>Revisiting the worldwide diversity of Leptospira species in the environment.</title>
        <authorList>
            <person name="Vincent A.T."/>
            <person name="Schiettekatte O."/>
            <person name="Bourhy P."/>
            <person name="Veyrier F.J."/>
            <person name="Picardeau M."/>
        </authorList>
    </citation>
    <scope>NUCLEOTIDE SEQUENCE [LARGE SCALE GENOMIC DNA]</scope>
    <source>
        <strain evidence="1">201702455</strain>
    </source>
</reference>
<accession>A0A4R9K9I1</accession>
<dbReference type="InterPro" id="IPR038056">
    <property type="entry name" value="YjbR-like_sf"/>
</dbReference>
<dbReference type="Pfam" id="PF04237">
    <property type="entry name" value="YjbR"/>
    <property type="match status" value="1"/>
</dbReference>
<name>A0A4R9K9I1_9LEPT</name>
<protein>
    <submittedName>
        <fullName evidence="1">MmcQ/YjbR family DNA-binding protein</fullName>
    </submittedName>
</protein>
<dbReference type="Gene3D" id="3.90.1150.30">
    <property type="match status" value="1"/>
</dbReference>
<keyword evidence="1" id="KW-0238">DNA-binding</keyword>
<organism evidence="1 2">
    <name type="scientific">Leptospira sarikeiensis</name>
    <dbReference type="NCBI Taxonomy" id="2484943"/>
    <lineage>
        <taxon>Bacteria</taxon>
        <taxon>Pseudomonadati</taxon>
        <taxon>Spirochaetota</taxon>
        <taxon>Spirochaetia</taxon>
        <taxon>Leptospirales</taxon>
        <taxon>Leptospiraceae</taxon>
        <taxon>Leptospira</taxon>
    </lineage>
</organism>
<sequence length="140" mass="16375">MYYPQKIPDTALSNLRLICLDLPEVYEENAWVGIRWRIKKKNFAHVLMIEEGYPPAYSKASGLEGPACVLTFRFSEKRLETSHFSKLPFFKPVWWSDIAGIVLDETTDWEEIENLLKQSYCLLAPTKLANQVDEWKNFRS</sequence>